<evidence type="ECO:0000256" key="1">
    <source>
        <dbReference type="SAM" id="MobiDB-lite"/>
    </source>
</evidence>
<protein>
    <submittedName>
        <fullName evidence="3">Uncharacterized protein</fullName>
    </submittedName>
</protein>
<feature type="compositionally biased region" description="Polar residues" evidence="1">
    <location>
        <begin position="136"/>
        <end position="153"/>
    </location>
</feature>
<reference evidence="3 4" key="1">
    <citation type="journal article" date="2019" name="Mol. Biol. Evol.">
        <title>Blast fungal genomes show frequent chromosomal changes, gene gains and losses, and effector gene turnover.</title>
        <authorList>
            <person name="Gomez Luciano L.B."/>
            <person name="Jason Tsai I."/>
            <person name="Chuma I."/>
            <person name="Tosa Y."/>
            <person name="Chen Y.H."/>
            <person name="Li J.Y."/>
            <person name="Li M.Y."/>
            <person name="Jade Lu M.Y."/>
            <person name="Nakayashiki H."/>
            <person name="Li W.H."/>
        </authorList>
    </citation>
    <scope>NUCLEOTIDE SEQUENCE [LARGE SCALE GENOMIC DNA]</scope>
    <source>
        <strain evidence="3">MZ5-1-6</strain>
    </source>
</reference>
<name>A0A4P7NEB6_PYROR</name>
<feature type="region of interest" description="Disordered" evidence="1">
    <location>
        <begin position="56"/>
        <end position="189"/>
    </location>
</feature>
<gene>
    <name evidence="3" type="ORF">PoMZ_07118</name>
</gene>
<organism evidence="3 4">
    <name type="scientific">Pyricularia oryzae</name>
    <name type="common">Rice blast fungus</name>
    <name type="synonym">Magnaporthe oryzae</name>
    <dbReference type="NCBI Taxonomy" id="318829"/>
    <lineage>
        <taxon>Eukaryota</taxon>
        <taxon>Fungi</taxon>
        <taxon>Dikarya</taxon>
        <taxon>Ascomycota</taxon>
        <taxon>Pezizomycotina</taxon>
        <taxon>Sordariomycetes</taxon>
        <taxon>Sordariomycetidae</taxon>
        <taxon>Magnaporthales</taxon>
        <taxon>Pyriculariaceae</taxon>
        <taxon>Pyricularia</taxon>
    </lineage>
</organism>
<evidence type="ECO:0000256" key="2">
    <source>
        <dbReference type="SAM" id="SignalP"/>
    </source>
</evidence>
<dbReference type="EMBL" id="CP034207">
    <property type="protein sequence ID" value="QBZ60180.1"/>
    <property type="molecule type" value="Genomic_DNA"/>
</dbReference>
<feature type="chain" id="PRO_5020805719" evidence="2">
    <location>
        <begin position="22"/>
        <end position="411"/>
    </location>
</feature>
<evidence type="ECO:0000313" key="4">
    <source>
        <dbReference type="Proteomes" id="UP000294847"/>
    </source>
</evidence>
<dbReference type="Proteomes" id="UP000294847">
    <property type="component" value="Chromosome 4"/>
</dbReference>
<feature type="signal peptide" evidence="2">
    <location>
        <begin position="1"/>
        <end position="21"/>
    </location>
</feature>
<feature type="compositionally biased region" description="Gly residues" evidence="1">
    <location>
        <begin position="225"/>
        <end position="244"/>
    </location>
</feature>
<evidence type="ECO:0000313" key="3">
    <source>
        <dbReference type="EMBL" id="QBZ60180.1"/>
    </source>
</evidence>
<feature type="region of interest" description="Disordered" evidence="1">
    <location>
        <begin position="219"/>
        <end position="246"/>
    </location>
</feature>
<accession>A0A4P7NEB6</accession>
<proteinExistence type="predicted"/>
<sequence length="411" mass="40331">MHFTSNMGVGAILLSAVAVSAWPIDGASPNRLTARGVGVDAGNIPIEVNGVLTTREVPGAKNPKPAAGPAPPASAAGKKTTASPPGAAAVVPPPKPPVADKSKGAKLPTGGLTTPQGLPVPQGADKGGKAPGAPAQSTTNTNKPAVGSTGTTSPAPNPACAPGANKKKGKLGRRADNNPWCTNPNQWGSSNAASGSGGYNAGGSGANIWGSSTGGGSSANIWGSSTGGGGGGGGNPNWGGGGAAAAGSSDGGFSAIGGQEIAMQQFGGPFPGQTYKTKGLVNCFGVAVLTNAAQFATRAPALAHVTADMAGMQTLAAFVQQVAQSGYPTTRIVIRQASTSSGTVPGWTPTDTSNILSLRSHVVSVLSTLGVQPQAVSSSMGGELYRNRQPPAGTMWVNAQGQIYVDGNLIQ</sequence>
<feature type="compositionally biased region" description="Low complexity" evidence="1">
    <location>
        <begin position="73"/>
        <end position="90"/>
    </location>
</feature>
<keyword evidence="2" id="KW-0732">Signal</keyword>
<dbReference type="AlphaFoldDB" id="A0A4P7NEB6"/>